<dbReference type="AlphaFoldDB" id="A0A914E4N9"/>
<dbReference type="InterPro" id="IPR039417">
    <property type="entry name" value="Peptidase_C1A_papain-like"/>
</dbReference>
<dbReference type="PROSITE" id="PS00139">
    <property type="entry name" value="THIOL_PROTEASE_CYS"/>
    <property type="match status" value="1"/>
</dbReference>
<evidence type="ECO:0000313" key="8">
    <source>
        <dbReference type="WBParaSite" id="ACRNAN_scaffold5583.g18695.t1"/>
    </source>
</evidence>
<feature type="signal peptide" evidence="5">
    <location>
        <begin position="1"/>
        <end position="17"/>
    </location>
</feature>
<evidence type="ECO:0000256" key="4">
    <source>
        <dbReference type="ARBA" id="ARBA00022807"/>
    </source>
</evidence>
<dbReference type="Proteomes" id="UP000887540">
    <property type="component" value="Unplaced"/>
</dbReference>
<dbReference type="CDD" id="cd02248">
    <property type="entry name" value="Peptidase_C1A"/>
    <property type="match status" value="1"/>
</dbReference>
<evidence type="ECO:0000256" key="2">
    <source>
        <dbReference type="ARBA" id="ARBA00022670"/>
    </source>
</evidence>
<dbReference type="GO" id="GO:0006508">
    <property type="term" value="P:proteolysis"/>
    <property type="evidence" value="ECO:0007669"/>
    <property type="project" value="UniProtKB-KW"/>
</dbReference>
<evidence type="ECO:0000256" key="5">
    <source>
        <dbReference type="SAM" id="SignalP"/>
    </source>
</evidence>
<dbReference type="InterPro" id="IPR038765">
    <property type="entry name" value="Papain-like_cys_pep_sf"/>
</dbReference>
<protein>
    <submittedName>
        <fullName evidence="8">Peptidase C1A papain C-terminal domain-containing protein</fullName>
    </submittedName>
</protein>
<reference evidence="8" key="1">
    <citation type="submission" date="2022-11" db="UniProtKB">
        <authorList>
            <consortium name="WormBaseParasite"/>
        </authorList>
    </citation>
    <scope>IDENTIFICATION</scope>
</reference>
<feature type="chain" id="PRO_5038102983" evidence="5">
    <location>
        <begin position="18"/>
        <end position="241"/>
    </location>
</feature>
<dbReference type="InterPro" id="IPR025661">
    <property type="entry name" value="Pept_asp_AS"/>
</dbReference>
<keyword evidence="2" id="KW-0645">Protease</keyword>
<dbReference type="InterPro" id="IPR000668">
    <property type="entry name" value="Peptidase_C1A_C"/>
</dbReference>
<keyword evidence="7" id="KW-1185">Reference proteome</keyword>
<sequence length="241" mass="26228">MMTRALVFLSLLNGVKLEGGNLPVSGNLLPPFPTRSKRQATNFDWVSQGKVTPIKDQGKCGACWAFSTAAVIESEVAIATGQFVNISEQELVSCVGENYGCQGGDPRRAIVSDVYQPTVAECQNSTYLHAVAIVGYGVSNVSGLPYWLIKNSWGTEWGNNGYFKLYRGAQSCFYINLLFDTTVFSVSTNASLKLTCGNYLDEVYCKYFQYLGYCDPSSEYYKFVSGQCPAACGLCPVGSGK</sequence>
<keyword evidence="4" id="KW-0788">Thiol protease</keyword>
<dbReference type="PANTHER" id="PTHR12411">
    <property type="entry name" value="CYSTEINE PROTEASE FAMILY C1-RELATED"/>
    <property type="match status" value="1"/>
</dbReference>
<name>A0A914E4N9_9BILA</name>
<proteinExistence type="inferred from homology"/>
<keyword evidence="5" id="KW-0732">Signal</keyword>
<feature type="domain" description="Peptidase C1A papain C-terminal" evidence="6">
    <location>
        <begin position="39"/>
        <end position="176"/>
    </location>
</feature>
<dbReference type="InterPro" id="IPR000169">
    <property type="entry name" value="Pept_cys_AS"/>
</dbReference>
<comment type="similarity">
    <text evidence="1">Belongs to the peptidase C1 family.</text>
</comment>
<dbReference type="GO" id="GO:0008234">
    <property type="term" value="F:cysteine-type peptidase activity"/>
    <property type="evidence" value="ECO:0007669"/>
    <property type="project" value="UniProtKB-KW"/>
</dbReference>
<dbReference type="PRINTS" id="PR00705">
    <property type="entry name" value="PAPAIN"/>
</dbReference>
<dbReference type="InterPro" id="IPR013128">
    <property type="entry name" value="Peptidase_C1A"/>
</dbReference>
<dbReference type="Gene3D" id="3.90.70.10">
    <property type="entry name" value="Cysteine proteinases"/>
    <property type="match status" value="2"/>
</dbReference>
<evidence type="ECO:0000313" key="7">
    <source>
        <dbReference type="Proteomes" id="UP000887540"/>
    </source>
</evidence>
<evidence type="ECO:0000259" key="6">
    <source>
        <dbReference type="SMART" id="SM00645"/>
    </source>
</evidence>
<keyword evidence="3" id="KW-0378">Hydrolase</keyword>
<dbReference type="WBParaSite" id="ACRNAN_scaffold5583.g18695.t1">
    <property type="protein sequence ID" value="ACRNAN_scaffold5583.g18695.t1"/>
    <property type="gene ID" value="ACRNAN_scaffold5583.g18695"/>
</dbReference>
<organism evidence="7 8">
    <name type="scientific">Acrobeloides nanus</name>
    <dbReference type="NCBI Taxonomy" id="290746"/>
    <lineage>
        <taxon>Eukaryota</taxon>
        <taxon>Metazoa</taxon>
        <taxon>Ecdysozoa</taxon>
        <taxon>Nematoda</taxon>
        <taxon>Chromadorea</taxon>
        <taxon>Rhabditida</taxon>
        <taxon>Tylenchina</taxon>
        <taxon>Cephalobomorpha</taxon>
        <taxon>Cephaloboidea</taxon>
        <taxon>Cephalobidae</taxon>
        <taxon>Acrobeloides</taxon>
    </lineage>
</organism>
<dbReference type="PROSITE" id="PS00640">
    <property type="entry name" value="THIOL_PROTEASE_ASN"/>
    <property type="match status" value="1"/>
</dbReference>
<dbReference type="SUPFAM" id="SSF54001">
    <property type="entry name" value="Cysteine proteinases"/>
    <property type="match status" value="1"/>
</dbReference>
<dbReference type="SMART" id="SM00645">
    <property type="entry name" value="Pept_C1"/>
    <property type="match status" value="1"/>
</dbReference>
<accession>A0A914E4N9</accession>
<evidence type="ECO:0000256" key="1">
    <source>
        <dbReference type="ARBA" id="ARBA00008455"/>
    </source>
</evidence>
<dbReference type="Pfam" id="PF00112">
    <property type="entry name" value="Peptidase_C1"/>
    <property type="match status" value="2"/>
</dbReference>
<evidence type="ECO:0000256" key="3">
    <source>
        <dbReference type="ARBA" id="ARBA00022801"/>
    </source>
</evidence>